<organism evidence="4 5">
    <name type="scientific">Stylophora pistillata</name>
    <name type="common">Smooth cauliflower coral</name>
    <dbReference type="NCBI Taxonomy" id="50429"/>
    <lineage>
        <taxon>Eukaryota</taxon>
        <taxon>Metazoa</taxon>
        <taxon>Cnidaria</taxon>
        <taxon>Anthozoa</taxon>
        <taxon>Hexacorallia</taxon>
        <taxon>Scleractinia</taxon>
        <taxon>Astrocoeniina</taxon>
        <taxon>Pocilloporidae</taxon>
        <taxon>Stylophora</taxon>
    </lineage>
</organism>
<dbReference type="SUPFAM" id="SSF103473">
    <property type="entry name" value="MFS general substrate transporter"/>
    <property type="match status" value="1"/>
</dbReference>
<dbReference type="GO" id="GO:0022857">
    <property type="term" value="F:transmembrane transporter activity"/>
    <property type="evidence" value="ECO:0007669"/>
    <property type="project" value="InterPro"/>
</dbReference>
<dbReference type="PANTHER" id="PTHR11360">
    <property type="entry name" value="MONOCARBOXYLATE TRANSPORTER"/>
    <property type="match status" value="1"/>
</dbReference>
<dbReference type="Gene3D" id="1.20.1250.20">
    <property type="entry name" value="MFS general substrate transporter like domains"/>
    <property type="match status" value="2"/>
</dbReference>
<feature type="transmembrane region" description="Helical" evidence="2">
    <location>
        <begin position="397"/>
        <end position="418"/>
    </location>
</feature>
<evidence type="ECO:0000313" key="5">
    <source>
        <dbReference type="Proteomes" id="UP000225706"/>
    </source>
</evidence>
<dbReference type="Pfam" id="PF07690">
    <property type="entry name" value="MFS_1"/>
    <property type="match status" value="1"/>
</dbReference>
<evidence type="ECO:0000256" key="2">
    <source>
        <dbReference type="SAM" id="Phobius"/>
    </source>
</evidence>
<feature type="transmembrane region" description="Helical" evidence="2">
    <location>
        <begin position="104"/>
        <end position="122"/>
    </location>
</feature>
<evidence type="ECO:0000259" key="3">
    <source>
        <dbReference type="PROSITE" id="PS50850"/>
    </source>
</evidence>
<dbReference type="InterPro" id="IPR020846">
    <property type="entry name" value="MFS_dom"/>
</dbReference>
<dbReference type="OrthoDB" id="6499973at2759"/>
<feature type="transmembrane region" description="Helical" evidence="2">
    <location>
        <begin position="75"/>
        <end position="97"/>
    </location>
</feature>
<dbReference type="Proteomes" id="UP000225706">
    <property type="component" value="Unassembled WGS sequence"/>
</dbReference>
<evidence type="ECO:0000313" key="4">
    <source>
        <dbReference type="EMBL" id="PFX20148.1"/>
    </source>
</evidence>
<dbReference type="InterPro" id="IPR050327">
    <property type="entry name" value="Proton-linked_MCT"/>
</dbReference>
<protein>
    <submittedName>
        <fullName evidence="4">Monocarboxylate transporter 10</fullName>
    </submittedName>
</protein>
<reference evidence="5" key="1">
    <citation type="journal article" date="2017" name="bioRxiv">
        <title>Comparative analysis of the genomes of Stylophora pistillata and Acropora digitifera provides evidence for extensive differences between species of corals.</title>
        <authorList>
            <person name="Voolstra C.R."/>
            <person name="Li Y."/>
            <person name="Liew Y.J."/>
            <person name="Baumgarten S."/>
            <person name="Zoccola D."/>
            <person name="Flot J.-F."/>
            <person name="Tambutte S."/>
            <person name="Allemand D."/>
            <person name="Aranda M."/>
        </authorList>
    </citation>
    <scope>NUCLEOTIDE SEQUENCE [LARGE SCALE GENOMIC DNA]</scope>
</reference>
<keyword evidence="2" id="KW-0472">Membrane</keyword>
<dbReference type="InterPro" id="IPR036259">
    <property type="entry name" value="MFS_trans_sf"/>
</dbReference>
<feature type="transmembrane region" description="Helical" evidence="2">
    <location>
        <begin position="236"/>
        <end position="259"/>
    </location>
</feature>
<dbReference type="InterPro" id="IPR011701">
    <property type="entry name" value="MFS"/>
</dbReference>
<feature type="domain" description="Major facilitator superfamily (MFS) profile" evidence="3">
    <location>
        <begin position="36"/>
        <end position="423"/>
    </location>
</feature>
<feature type="transmembrane region" description="Helical" evidence="2">
    <location>
        <begin position="165"/>
        <end position="187"/>
    </location>
</feature>
<keyword evidence="5" id="KW-1185">Reference proteome</keyword>
<feature type="transmembrane region" description="Helical" evidence="2">
    <location>
        <begin position="34"/>
        <end position="55"/>
    </location>
</feature>
<gene>
    <name evidence="4" type="primary">slc16a10</name>
    <name evidence="4" type="ORF">AWC38_SpisGene15416</name>
</gene>
<feature type="transmembrane region" description="Helical" evidence="2">
    <location>
        <begin position="368"/>
        <end position="391"/>
    </location>
</feature>
<keyword evidence="2" id="KW-0812">Transmembrane</keyword>
<dbReference type="PROSITE" id="PS50850">
    <property type="entry name" value="MFS"/>
    <property type="match status" value="1"/>
</dbReference>
<feature type="transmembrane region" description="Helical" evidence="2">
    <location>
        <begin position="279"/>
        <end position="301"/>
    </location>
</feature>
<proteinExistence type="predicted"/>
<feature type="transmembrane region" description="Helical" evidence="2">
    <location>
        <begin position="335"/>
        <end position="356"/>
    </location>
</feature>
<sequence>MCDKLKHKIVKTEAKPDEVTTVELDEDEDCPDGGYGWVICIAAAVIQFIILGIHNNFGILYTSLIGDLHAKPSDAAWVGSIAFGMNFLCGPITSTLCQKYGIRLVAAAGGLIAFLGLLLTSFTNSLYFIYLTYSILWGFGSSLNYAPTMLVLGQYFKRHLPVANGIVTAGSGVGTLAMGPLFHIILSSMGWKIMLRIFSGLGIVMLVCALLYRPLPAKYKRARKQSEKKPKLFDFSVWRMNSFIFWVISMSLLFLGYFVPFIHLPNHAKSLGVHGYQSSLLVGYLSVASTVSRVLFGLVLNHPRVNRFYVLQLCFLMMSVTTTLCPLAQDYTGLILYAVGFGAFDGCFVLLIAITTSDIVGAGKLPEALGGLYGVISIPMICGSPLAGFIFQVSGSYQNAFFVAGGAIALGTCTLSLIPFCMAHDSHEEVPAVRVELCEDPLDKEDKSQDFLDIVYHSSGKKRNSGLLYDTSNFALRRSLSCLALSRIGEAVCGTQCILEMLERESDV</sequence>
<comment type="caution">
    <text evidence="4">The sequence shown here is derived from an EMBL/GenBank/DDBJ whole genome shotgun (WGS) entry which is preliminary data.</text>
</comment>
<feature type="transmembrane region" description="Helical" evidence="2">
    <location>
        <begin position="308"/>
        <end position="329"/>
    </location>
</feature>
<comment type="subcellular location">
    <subcellularLocation>
        <location evidence="1">Membrane</location>
        <topology evidence="1">Multi-pass membrane protein</topology>
    </subcellularLocation>
</comment>
<dbReference type="PANTHER" id="PTHR11360:SF251">
    <property type="entry name" value="MAJOR FACILITATOR SUPERFAMILY (MFS) PROFILE DOMAIN-CONTAINING PROTEIN"/>
    <property type="match status" value="1"/>
</dbReference>
<accession>A0A2B4RV02</accession>
<dbReference type="GO" id="GO:0016020">
    <property type="term" value="C:membrane"/>
    <property type="evidence" value="ECO:0007669"/>
    <property type="project" value="UniProtKB-SubCell"/>
</dbReference>
<feature type="transmembrane region" description="Helical" evidence="2">
    <location>
        <begin position="128"/>
        <end position="153"/>
    </location>
</feature>
<dbReference type="AlphaFoldDB" id="A0A2B4RV02"/>
<feature type="transmembrane region" description="Helical" evidence="2">
    <location>
        <begin position="193"/>
        <end position="215"/>
    </location>
</feature>
<evidence type="ECO:0000256" key="1">
    <source>
        <dbReference type="ARBA" id="ARBA00004141"/>
    </source>
</evidence>
<name>A0A2B4RV02_STYPI</name>
<keyword evidence="2" id="KW-1133">Transmembrane helix</keyword>
<dbReference type="EMBL" id="LSMT01000328">
    <property type="protein sequence ID" value="PFX20148.1"/>
    <property type="molecule type" value="Genomic_DNA"/>
</dbReference>
<dbReference type="CDD" id="cd17352">
    <property type="entry name" value="MFS_MCT_SLC16"/>
    <property type="match status" value="1"/>
</dbReference>